<accession>A0A9D4LGB4</accession>
<dbReference type="AlphaFoldDB" id="A0A9D4LGB4"/>
<dbReference type="EMBL" id="JAIWYP010000003">
    <property type="protein sequence ID" value="KAH3857575.1"/>
    <property type="molecule type" value="Genomic_DNA"/>
</dbReference>
<protein>
    <submittedName>
        <fullName evidence="1">Uncharacterized protein</fullName>
    </submittedName>
</protein>
<evidence type="ECO:0000313" key="2">
    <source>
        <dbReference type="Proteomes" id="UP000828390"/>
    </source>
</evidence>
<proteinExistence type="predicted"/>
<organism evidence="1 2">
    <name type="scientific">Dreissena polymorpha</name>
    <name type="common">Zebra mussel</name>
    <name type="synonym">Mytilus polymorpha</name>
    <dbReference type="NCBI Taxonomy" id="45954"/>
    <lineage>
        <taxon>Eukaryota</taxon>
        <taxon>Metazoa</taxon>
        <taxon>Spiralia</taxon>
        <taxon>Lophotrochozoa</taxon>
        <taxon>Mollusca</taxon>
        <taxon>Bivalvia</taxon>
        <taxon>Autobranchia</taxon>
        <taxon>Heteroconchia</taxon>
        <taxon>Euheterodonta</taxon>
        <taxon>Imparidentia</taxon>
        <taxon>Neoheterodontei</taxon>
        <taxon>Myida</taxon>
        <taxon>Dreissenoidea</taxon>
        <taxon>Dreissenidae</taxon>
        <taxon>Dreissena</taxon>
    </lineage>
</organism>
<reference evidence="1" key="1">
    <citation type="journal article" date="2019" name="bioRxiv">
        <title>The Genome of the Zebra Mussel, Dreissena polymorpha: A Resource for Invasive Species Research.</title>
        <authorList>
            <person name="McCartney M.A."/>
            <person name="Auch B."/>
            <person name="Kono T."/>
            <person name="Mallez S."/>
            <person name="Zhang Y."/>
            <person name="Obille A."/>
            <person name="Becker A."/>
            <person name="Abrahante J.E."/>
            <person name="Garbe J."/>
            <person name="Badalamenti J.P."/>
            <person name="Herman A."/>
            <person name="Mangelson H."/>
            <person name="Liachko I."/>
            <person name="Sullivan S."/>
            <person name="Sone E.D."/>
            <person name="Koren S."/>
            <person name="Silverstein K.A.T."/>
            <person name="Beckman K.B."/>
            <person name="Gohl D.M."/>
        </authorList>
    </citation>
    <scope>NUCLEOTIDE SEQUENCE</scope>
    <source>
        <strain evidence="1">Duluth1</strain>
        <tissue evidence="1">Whole animal</tissue>
    </source>
</reference>
<dbReference type="Proteomes" id="UP000828390">
    <property type="component" value="Unassembled WGS sequence"/>
</dbReference>
<reference evidence="1" key="2">
    <citation type="submission" date="2020-11" db="EMBL/GenBank/DDBJ databases">
        <authorList>
            <person name="McCartney M.A."/>
            <person name="Auch B."/>
            <person name="Kono T."/>
            <person name="Mallez S."/>
            <person name="Becker A."/>
            <person name="Gohl D.M."/>
            <person name="Silverstein K.A.T."/>
            <person name="Koren S."/>
            <person name="Bechman K.B."/>
            <person name="Herman A."/>
            <person name="Abrahante J.E."/>
            <person name="Garbe J."/>
        </authorList>
    </citation>
    <scope>NUCLEOTIDE SEQUENCE</scope>
    <source>
        <strain evidence="1">Duluth1</strain>
        <tissue evidence="1">Whole animal</tissue>
    </source>
</reference>
<name>A0A9D4LGB4_DREPO</name>
<gene>
    <name evidence="1" type="ORF">DPMN_100185</name>
</gene>
<evidence type="ECO:0000313" key="1">
    <source>
        <dbReference type="EMBL" id="KAH3857575.1"/>
    </source>
</evidence>
<comment type="caution">
    <text evidence="1">The sequence shown here is derived from an EMBL/GenBank/DDBJ whole genome shotgun (WGS) entry which is preliminary data.</text>
</comment>
<keyword evidence="2" id="KW-1185">Reference proteome</keyword>
<sequence>MCGLSSSTTEPGSAAVGVCQVEINVPIRVECYILKEVIQSHILSICTQETWKCSVYIQIKAMAKHIKHESMCK</sequence>